<gene>
    <name evidence="2" type="ORF">PHA8399_01975</name>
</gene>
<dbReference type="Pfam" id="PF20056">
    <property type="entry name" value="DUF6455"/>
    <property type="match status" value="1"/>
</dbReference>
<evidence type="ECO:0000313" key="2">
    <source>
        <dbReference type="EMBL" id="CUH99849.1"/>
    </source>
</evidence>
<accession>A0A0P1H8X9</accession>
<name>A0A0P1H8X9_9RHOB</name>
<feature type="domain" description="DUF6455" evidence="1">
    <location>
        <begin position="11"/>
        <end position="90"/>
    </location>
</feature>
<evidence type="ECO:0000313" key="3">
    <source>
        <dbReference type="Proteomes" id="UP000051326"/>
    </source>
</evidence>
<dbReference type="EMBL" id="CYSR01000021">
    <property type="protein sequence ID" value="CUH99849.1"/>
    <property type="molecule type" value="Genomic_DNA"/>
</dbReference>
<reference evidence="2 3" key="1">
    <citation type="submission" date="2015-09" db="EMBL/GenBank/DDBJ databases">
        <authorList>
            <consortium name="Swine Surveillance"/>
        </authorList>
    </citation>
    <scope>NUCLEOTIDE SEQUENCE [LARGE SCALE GENOMIC DNA]</scope>
    <source>
        <strain evidence="2 3">CECT 8399</strain>
    </source>
</reference>
<dbReference type="AlphaFoldDB" id="A0A0P1H8X9"/>
<protein>
    <recommendedName>
        <fullName evidence="1">DUF6455 domain-containing protein</fullName>
    </recommendedName>
</protein>
<sequence>MKDMAAEAEGLGNIFRHMWLLRAVAEAAGVDLDREMKAGRLNGLDYARMVTSCRGAGCSKSCALWISSRREEGPAVPDFCPSADLFKRLMP</sequence>
<proteinExistence type="predicted"/>
<dbReference type="Proteomes" id="UP000051326">
    <property type="component" value="Unassembled WGS sequence"/>
</dbReference>
<organism evidence="2 3">
    <name type="scientific">Leisingera aquaemixtae</name>
    <dbReference type="NCBI Taxonomy" id="1396826"/>
    <lineage>
        <taxon>Bacteria</taxon>
        <taxon>Pseudomonadati</taxon>
        <taxon>Pseudomonadota</taxon>
        <taxon>Alphaproteobacteria</taxon>
        <taxon>Rhodobacterales</taxon>
        <taxon>Roseobacteraceae</taxon>
        <taxon>Leisingera</taxon>
    </lineage>
</organism>
<evidence type="ECO:0000259" key="1">
    <source>
        <dbReference type="Pfam" id="PF20056"/>
    </source>
</evidence>
<dbReference type="RefSeq" id="WP_058285963.1">
    <property type="nucleotide sequence ID" value="NZ_CP041159.1"/>
</dbReference>
<dbReference type="STRING" id="1396826.PHA8399_01975"/>
<dbReference type="InterPro" id="IPR045601">
    <property type="entry name" value="DUF6455"/>
</dbReference>